<accession>A0A195CEJ7</accession>
<dbReference type="Proteomes" id="UP000078542">
    <property type="component" value="Unassembled WGS sequence"/>
</dbReference>
<dbReference type="AlphaFoldDB" id="A0A195CEJ7"/>
<proteinExistence type="predicted"/>
<organism evidence="1 2">
    <name type="scientific">Cyphomyrmex costatus</name>
    <dbReference type="NCBI Taxonomy" id="456900"/>
    <lineage>
        <taxon>Eukaryota</taxon>
        <taxon>Metazoa</taxon>
        <taxon>Ecdysozoa</taxon>
        <taxon>Arthropoda</taxon>
        <taxon>Hexapoda</taxon>
        <taxon>Insecta</taxon>
        <taxon>Pterygota</taxon>
        <taxon>Neoptera</taxon>
        <taxon>Endopterygota</taxon>
        <taxon>Hymenoptera</taxon>
        <taxon>Apocrita</taxon>
        <taxon>Aculeata</taxon>
        <taxon>Formicoidea</taxon>
        <taxon>Formicidae</taxon>
        <taxon>Myrmicinae</taxon>
        <taxon>Cyphomyrmex</taxon>
    </lineage>
</organism>
<sequence length="219" mass="23809">MAKKRYARVGAASFPAGDLELVNLNHETVEDEETRNCILRNFDKTSVTVDGDNEQPNPSNAVQNGEGAHTLLAPAAQDEISFPPAPILCPVIVHVKQPETCICPVGSQRRFPIVLSSAAMFLACIVHTALTGTSNEKELAATRRSHFEVLSRESTTDPKVVGGIHPLPTSKHPPCRPLPFPSGFPPPEGLYCSRGIWFDAKQDRPDLPDSGFFRVDESA</sequence>
<gene>
    <name evidence="1" type="ORF">ALC62_10614</name>
</gene>
<evidence type="ECO:0000313" key="1">
    <source>
        <dbReference type="EMBL" id="KYM98646.1"/>
    </source>
</evidence>
<keyword evidence="2" id="KW-1185">Reference proteome</keyword>
<protein>
    <submittedName>
        <fullName evidence="1">Uncharacterized protein</fullName>
    </submittedName>
</protein>
<dbReference type="EMBL" id="KQ977935">
    <property type="protein sequence ID" value="KYM98646.1"/>
    <property type="molecule type" value="Genomic_DNA"/>
</dbReference>
<reference evidence="1 2" key="1">
    <citation type="submission" date="2016-03" db="EMBL/GenBank/DDBJ databases">
        <title>Cyphomyrmex costatus WGS genome.</title>
        <authorList>
            <person name="Nygaard S."/>
            <person name="Hu H."/>
            <person name="Boomsma J."/>
            <person name="Zhang G."/>
        </authorList>
    </citation>
    <scope>NUCLEOTIDE SEQUENCE [LARGE SCALE GENOMIC DNA]</scope>
    <source>
        <strain evidence="1">MS0001</strain>
        <tissue evidence="1">Whole body</tissue>
    </source>
</reference>
<evidence type="ECO:0000313" key="2">
    <source>
        <dbReference type="Proteomes" id="UP000078542"/>
    </source>
</evidence>
<name>A0A195CEJ7_9HYME</name>